<dbReference type="Pfam" id="PF03597">
    <property type="entry name" value="FixS"/>
    <property type="match status" value="1"/>
</dbReference>
<gene>
    <name evidence="2" type="primary">ccoS</name>
    <name evidence="2" type="ORF">JHX87_14595</name>
</gene>
<dbReference type="PANTHER" id="PTHR41532">
    <property type="entry name" value="FIXS PROTEIN"/>
    <property type="match status" value="1"/>
</dbReference>
<dbReference type="Proteomes" id="UP001219349">
    <property type="component" value="Chromosome"/>
</dbReference>
<dbReference type="PANTHER" id="PTHR41532:SF1">
    <property type="entry name" value="FIXS PROTEIN"/>
    <property type="match status" value="1"/>
</dbReference>
<evidence type="ECO:0000256" key="1">
    <source>
        <dbReference type="SAM" id="MobiDB-lite"/>
    </source>
</evidence>
<dbReference type="InterPro" id="IPR004714">
    <property type="entry name" value="Cyt_oxidase_maturation_cbb3"/>
</dbReference>
<reference evidence="2 3" key="1">
    <citation type="submission" date="2021-01" db="EMBL/GenBank/DDBJ databases">
        <title>Biogeographic distribution of Paracoccus.</title>
        <authorList>
            <person name="Hollensteiner J."/>
            <person name="Leineberger J."/>
            <person name="Brinkhoff T."/>
            <person name="Daniel R."/>
        </authorList>
    </citation>
    <scope>NUCLEOTIDE SEQUENCE [LARGE SCALE GENOMIC DNA]</scope>
    <source>
        <strain evidence="2 3">KCTC 22803</strain>
    </source>
</reference>
<dbReference type="NCBIfam" id="TIGR00847">
    <property type="entry name" value="ccoS"/>
    <property type="match status" value="1"/>
</dbReference>
<organism evidence="2 3">
    <name type="scientific">Paracoccus fistulariae</name>
    <dbReference type="NCBI Taxonomy" id="658446"/>
    <lineage>
        <taxon>Bacteria</taxon>
        <taxon>Pseudomonadati</taxon>
        <taxon>Pseudomonadota</taxon>
        <taxon>Alphaproteobacteria</taxon>
        <taxon>Rhodobacterales</taxon>
        <taxon>Paracoccaceae</taxon>
        <taxon>Paracoccus</taxon>
    </lineage>
</organism>
<proteinExistence type="predicted"/>
<keyword evidence="3" id="KW-1185">Reference proteome</keyword>
<feature type="region of interest" description="Disordered" evidence="1">
    <location>
        <begin position="45"/>
        <end position="64"/>
    </location>
</feature>
<accession>A0ABY7SI50</accession>
<evidence type="ECO:0000313" key="3">
    <source>
        <dbReference type="Proteomes" id="UP001219349"/>
    </source>
</evidence>
<sequence>MNILLFLIPVTLLMGAVGLLAFMWSLRSGQYEDLVGDAERILFDGDDTPLPARHRRPDDKETTP</sequence>
<dbReference type="RefSeq" id="WP_271885500.1">
    <property type="nucleotide sequence ID" value="NZ_CP067136.1"/>
</dbReference>
<name>A0ABY7SI50_9RHOB</name>
<protein>
    <submittedName>
        <fullName evidence="2">Cbb3-type cytochrome oxidase assembly protein CcoS</fullName>
    </submittedName>
</protein>
<dbReference type="EMBL" id="CP067136">
    <property type="protein sequence ID" value="WCR06692.1"/>
    <property type="molecule type" value="Genomic_DNA"/>
</dbReference>
<evidence type="ECO:0000313" key="2">
    <source>
        <dbReference type="EMBL" id="WCR06692.1"/>
    </source>
</evidence>